<organism evidence="10 11">
    <name type="scientific">Mesobacillus boroniphilus</name>
    <dbReference type="NCBI Taxonomy" id="308892"/>
    <lineage>
        <taxon>Bacteria</taxon>
        <taxon>Bacillati</taxon>
        <taxon>Bacillota</taxon>
        <taxon>Bacilli</taxon>
        <taxon>Bacillales</taxon>
        <taxon>Bacillaceae</taxon>
        <taxon>Mesobacillus</taxon>
    </lineage>
</organism>
<evidence type="ECO:0000313" key="10">
    <source>
        <dbReference type="EMBL" id="MBS8265626.1"/>
    </source>
</evidence>
<dbReference type="Gene3D" id="3.40.50.300">
    <property type="entry name" value="P-loop containing nucleotide triphosphate hydrolases"/>
    <property type="match status" value="1"/>
</dbReference>
<keyword evidence="5" id="KW-0418">Kinase</keyword>
<keyword evidence="11" id="KW-1185">Reference proteome</keyword>
<dbReference type="Pfam" id="PF13614">
    <property type="entry name" value="AAA_31"/>
    <property type="match status" value="1"/>
</dbReference>
<keyword evidence="6" id="KW-0067">ATP-binding</keyword>
<evidence type="ECO:0000256" key="8">
    <source>
        <dbReference type="ARBA" id="ARBA00051245"/>
    </source>
</evidence>
<protein>
    <recommendedName>
        <fullName evidence="2">non-specific protein-tyrosine kinase</fullName>
        <ecNumber evidence="2">2.7.10.2</ecNumber>
    </recommendedName>
</protein>
<dbReference type="PANTHER" id="PTHR32309">
    <property type="entry name" value="TYROSINE-PROTEIN KINASE"/>
    <property type="match status" value="1"/>
</dbReference>
<dbReference type="InterPro" id="IPR025669">
    <property type="entry name" value="AAA_dom"/>
</dbReference>
<evidence type="ECO:0000256" key="2">
    <source>
        <dbReference type="ARBA" id="ARBA00011903"/>
    </source>
</evidence>
<comment type="similarity">
    <text evidence="1">Belongs to the CpsD/CapB family.</text>
</comment>
<dbReference type="EC" id="2.7.10.2" evidence="2"/>
<evidence type="ECO:0000256" key="5">
    <source>
        <dbReference type="ARBA" id="ARBA00022777"/>
    </source>
</evidence>
<evidence type="ECO:0000313" key="11">
    <source>
        <dbReference type="Proteomes" id="UP000761411"/>
    </source>
</evidence>
<reference evidence="10 11" key="1">
    <citation type="journal article" date="2021" name="Microorganisms">
        <title>Bacterial Dimethylsulfoniopropionate Biosynthesis in the East China Sea.</title>
        <authorList>
            <person name="Liu J."/>
            <person name="Zhang Y."/>
            <person name="Liu J."/>
            <person name="Zhong H."/>
            <person name="Williams B.T."/>
            <person name="Zheng Y."/>
            <person name="Curson A.R.J."/>
            <person name="Sun C."/>
            <person name="Sun H."/>
            <person name="Song D."/>
            <person name="Wagner Mackenzie B."/>
            <person name="Bermejo Martinez A."/>
            <person name="Todd J.D."/>
            <person name="Zhang X.H."/>
        </authorList>
    </citation>
    <scope>NUCLEOTIDE SEQUENCE [LARGE SCALE GENOMIC DNA]</scope>
    <source>
        <strain evidence="10 11">ESS08</strain>
    </source>
</reference>
<comment type="caution">
    <text evidence="10">The sequence shown here is derived from an EMBL/GenBank/DDBJ whole genome shotgun (WGS) entry which is preliminary data.</text>
</comment>
<evidence type="ECO:0000256" key="3">
    <source>
        <dbReference type="ARBA" id="ARBA00022679"/>
    </source>
</evidence>
<dbReference type="FunFam" id="3.40.50.300:FF:000527">
    <property type="entry name" value="Tyrosine-protein kinase etk"/>
    <property type="match status" value="1"/>
</dbReference>
<evidence type="ECO:0000256" key="1">
    <source>
        <dbReference type="ARBA" id="ARBA00007316"/>
    </source>
</evidence>
<evidence type="ECO:0000256" key="6">
    <source>
        <dbReference type="ARBA" id="ARBA00022840"/>
    </source>
</evidence>
<dbReference type="GO" id="GO:0005886">
    <property type="term" value="C:plasma membrane"/>
    <property type="evidence" value="ECO:0007669"/>
    <property type="project" value="TreeGrafter"/>
</dbReference>
<evidence type="ECO:0000259" key="9">
    <source>
        <dbReference type="Pfam" id="PF13614"/>
    </source>
</evidence>
<gene>
    <name evidence="10" type="ORF">DYI25_14450</name>
</gene>
<dbReference type="CDD" id="cd05387">
    <property type="entry name" value="BY-kinase"/>
    <property type="match status" value="1"/>
</dbReference>
<dbReference type="NCBIfam" id="TIGR01007">
    <property type="entry name" value="eps_fam"/>
    <property type="match status" value="1"/>
</dbReference>
<dbReference type="GO" id="GO:0005524">
    <property type="term" value="F:ATP binding"/>
    <property type="evidence" value="ECO:0007669"/>
    <property type="project" value="UniProtKB-KW"/>
</dbReference>
<keyword evidence="4" id="KW-0547">Nucleotide-binding</keyword>
<feature type="domain" description="AAA" evidence="9">
    <location>
        <begin position="81"/>
        <end position="209"/>
    </location>
</feature>
<evidence type="ECO:0000256" key="7">
    <source>
        <dbReference type="ARBA" id="ARBA00023137"/>
    </source>
</evidence>
<dbReference type="Proteomes" id="UP000761411">
    <property type="component" value="Unassembled WGS sequence"/>
</dbReference>
<comment type="catalytic activity">
    <reaction evidence="8">
        <text>L-tyrosyl-[protein] + ATP = O-phospho-L-tyrosyl-[protein] + ADP + H(+)</text>
        <dbReference type="Rhea" id="RHEA:10596"/>
        <dbReference type="Rhea" id="RHEA-COMP:10136"/>
        <dbReference type="Rhea" id="RHEA-COMP:20101"/>
        <dbReference type="ChEBI" id="CHEBI:15378"/>
        <dbReference type="ChEBI" id="CHEBI:30616"/>
        <dbReference type="ChEBI" id="CHEBI:46858"/>
        <dbReference type="ChEBI" id="CHEBI:61978"/>
        <dbReference type="ChEBI" id="CHEBI:456216"/>
        <dbReference type="EC" id="2.7.10.2"/>
    </reaction>
</comment>
<dbReference type="PANTHER" id="PTHR32309:SF13">
    <property type="entry name" value="FERRIC ENTEROBACTIN TRANSPORT PROTEIN FEPE"/>
    <property type="match status" value="1"/>
</dbReference>
<keyword evidence="3" id="KW-0808">Transferase</keyword>
<dbReference type="EMBL" id="QTKX01000002">
    <property type="protein sequence ID" value="MBS8265626.1"/>
    <property type="molecule type" value="Genomic_DNA"/>
</dbReference>
<sequence length="254" mass="28161">MKNRWQRESKNGDKGKWKEVRAVFKKKAKVLGNSQRSLVTLHDPKSPISEQYRTIRTNIQFSSVDKEIKTLMVTSPGPAEGKSTTAANMAVVFAQQEKKVLLVDTDLRKPTVHYTFSLNNTYGLTSILSKQRTLADAVHKTDQPNLSILTSGPIPPNPAELLGSHAMAQFLEDAKGEYDVILFDTPPVLAVTDAQILANKCDGVLLVVYSGKTEMEEAAKSKELLTAAKGKLLGTVLNHKKLQSSDYYYYYGNK</sequence>
<dbReference type="InterPro" id="IPR027417">
    <property type="entry name" value="P-loop_NTPase"/>
</dbReference>
<keyword evidence="7" id="KW-0829">Tyrosine-protein kinase</keyword>
<dbReference type="GO" id="GO:0042802">
    <property type="term" value="F:identical protein binding"/>
    <property type="evidence" value="ECO:0007669"/>
    <property type="project" value="UniProtKB-ARBA"/>
</dbReference>
<dbReference type="InterPro" id="IPR050445">
    <property type="entry name" value="Bact_polysacc_biosynth/exp"/>
</dbReference>
<proteinExistence type="inferred from homology"/>
<dbReference type="SUPFAM" id="SSF52540">
    <property type="entry name" value="P-loop containing nucleoside triphosphate hydrolases"/>
    <property type="match status" value="1"/>
</dbReference>
<name>A0A944GYK9_9BACI</name>
<dbReference type="InterPro" id="IPR005702">
    <property type="entry name" value="Wzc-like_C"/>
</dbReference>
<dbReference type="AlphaFoldDB" id="A0A944GYK9"/>
<evidence type="ECO:0000256" key="4">
    <source>
        <dbReference type="ARBA" id="ARBA00022741"/>
    </source>
</evidence>
<dbReference type="GO" id="GO:0004715">
    <property type="term" value="F:non-membrane spanning protein tyrosine kinase activity"/>
    <property type="evidence" value="ECO:0007669"/>
    <property type="project" value="UniProtKB-EC"/>
</dbReference>
<accession>A0A944GYK9</accession>